<dbReference type="InterPro" id="IPR050147">
    <property type="entry name" value="Ser/Thr_Dehydratase"/>
</dbReference>
<dbReference type="PANTHER" id="PTHR48078:SF6">
    <property type="entry name" value="L-THREONINE DEHYDRATASE CATABOLIC TDCB"/>
    <property type="match status" value="1"/>
</dbReference>
<feature type="domain" description="Tryptophan synthase beta chain-like PALP" evidence="4">
    <location>
        <begin position="41"/>
        <end position="324"/>
    </location>
</feature>
<evidence type="ECO:0000313" key="5">
    <source>
        <dbReference type="EMBL" id="QSQ08422.1"/>
    </source>
</evidence>
<dbReference type="InterPro" id="IPR001926">
    <property type="entry name" value="TrpB-like_PALP"/>
</dbReference>
<evidence type="ECO:0000256" key="1">
    <source>
        <dbReference type="ARBA" id="ARBA00001933"/>
    </source>
</evidence>
<keyword evidence="2" id="KW-0663">Pyridoxal phosphate</keyword>
<gene>
    <name evidence="5" type="primary">thrC_1</name>
    <name evidence="5" type="ORF">H0A61_00744</name>
</gene>
<evidence type="ECO:0000256" key="2">
    <source>
        <dbReference type="ARBA" id="ARBA00022898"/>
    </source>
</evidence>
<dbReference type="SUPFAM" id="SSF53686">
    <property type="entry name" value="Tryptophan synthase beta subunit-like PLP-dependent enzymes"/>
    <property type="match status" value="1"/>
</dbReference>
<dbReference type="InterPro" id="IPR036052">
    <property type="entry name" value="TrpB-like_PALP_sf"/>
</dbReference>
<dbReference type="GO" id="GO:0003941">
    <property type="term" value="F:L-serine ammonia-lyase activity"/>
    <property type="evidence" value="ECO:0007669"/>
    <property type="project" value="TreeGrafter"/>
</dbReference>
<dbReference type="Gene3D" id="3.40.50.1100">
    <property type="match status" value="2"/>
</dbReference>
<dbReference type="GO" id="GO:0004794">
    <property type="term" value="F:threonine deaminase activity"/>
    <property type="evidence" value="ECO:0007669"/>
    <property type="project" value="TreeGrafter"/>
</dbReference>
<dbReference type="KEGG" id="kme:H0A61_00744"/>
<organism evidence="5 6">
    <name type="scientific">Koleobacter methoxysyntrophicus</name>
    <dbReference type="NCBI Taxonomy" id="2751313"/>
    <lineage>
        <taxon>Bacteria</taxon>
        <taxon>Bacillati</taxon>
        <taxon>Bacillota</taxon>
        <taxon>Clostridia</taxon>
        <taxon>Koleobacterales</taxon>
        <taxon>Koleobacteraceae</taxon>
        <taxon>Koleobacter</taxon>
    </lineage>
</organism>
<dbReference type="Proteomes" id="UP000662904">
    <property type="component" value="Chromosome"/>
</dbReference>
<dbReference type="Pfam" id="PF00291">
    <property type="entry name" value="PALP"/>
    <property type="match status" value="1"/>
</dbReference>
<accession>A0A8A0RKL1</accession>
<reference evidence="5" key="1">
    <citation type="submission" date="2020-07" db="EMBL/GenBank/DDBJ databases">
        <title>Koleobacter methoxysyntrophicus gen. nov., sp. nov., a novel anaerobic bacterium isolated from deep subsurface oil field and proposal of Koleobacterales ord. nov. in the phylum Firmicutes.</title>
        <authorList>
            <person name="Sakamoto S."/>
            <person name="Tamaki H."/>
        </authorList>
    </citation>
    <scope>NUCLEOTIDE SEQUENCE</scope>
    <source>
        <strain evidence="5">NRmbB1</strain>
    </source>
</reference>
<dbReference type="EC" id="4.2.3.1" evidence="5"/>
<dbReference type="InterPro" id="IPR000634">
    <property type="entry name" value="Ser/Thr_deHydtase_PyrdxlP-BS"/>
</dbReference>
<sequence length="330" mass="36440">MKFYCLKCKKEYPLNGLDYKCECGGLFRLKKGNEEKVDIEISLGEVRTPIIMKEIEGVKLHLKFDYLMPTGSFKDRGALVLINALKQLGITEIVEDSSGNAGASIAAYCAAAKIKCNIYIPENTSEGKIKQIKAYGARVIRIPGTRDDTANRVLEAARNIYYASHVYNPLFFEGTKTIAYEIYEQIGVPDFIFSPVGNGTMLLGIYLGFSEIGKLPRIIGIQSGNCCPVYNKFYGKEDMEVRSTLAEGIAVKKPARIDEIIDAVKESEGDMVKVTEDEINEFYKLLGRMGIYVEQTAAAVIAGAVKYCKENSIAENMVKVAPLTGTGLKK</sequence>
<dbReference type="EMBL" id="CP059066">
    <property type="protein sequence ID" value="QSQ08422.1"/>
    <property type="molecule type" value="Genomic_DNA"/>
</dbReference>
<dbReference type="GO" id="GO:0009097">
    <property type="term" value="P:isoleucine biosynthetic process"/>
    <property type="evidence" value="ECO:0007669"/>
    <property type="project" value="TreeGrafter"/>
</dbReference>
<evidence type="ECO:0000259" key="4">
    <source>
        <dbReference type="Pfam" id="PF00291"/>
    </source>
</evidence>
<dbReference type="AlphaFoldDB" id="A0A8A0RKL1"/>
<keyword evidence="6" id="KW-1185">Reference proteome</keyword>
<keyword evidence="3 5" id="KW-0456">Lyase</keyword>
<evidence type="ECO:0000256" key="3">
    <source>
        <dbReference type="ARBA" id="ARBA00023239"/>
    </source>
</evidence>
<proteinExistence type="predicted"/>
<dbReference type="RefSeq" id="WP_206708636.1">
    <property type="nucleotide sequence ID" value="NZ_CP059066.1"/>
</dbReference>
<dbReference type="GO" id="GO:0004795">
    <property type="term" value="F:threonine synthase activity"/>
    <property type="evidence" value="ECO:0007669"/>
    <property type="project" value="UniProtKB-EC"/>
</dbReference>
<dbReference type="PANTHER" id="PTHR48078">
    <property type="entry name" value="THREONINE DEHYDRATASE, MITOCHONDRIAL-RELATED"/>
    <property type="match status" value="1"/>
</dbReference>
<dbReference type="GO" id="GO:0030170">
    <property type="term" value="F:pyridoxal phosphate binding"/>
    <property type="evidence" value="ECO:0007669"/>
    <property type="project" value="InterPro"/>
</dbReference>
<evidence type="ECO:0000313" key="6">
    <source>
        <dbReference type="Proteomes" id="UP000662904"/>
    </source>
</evidence>
<name>A0A8A0RKL1_9FIRM</name>
<dbReference type="GO" id="GO:0006567">
    <property type="term" value="P:L-threonine catabolic process"/>
    <property type="evidence" value="ECO:0007669"/>
    <property type="project" value="TreeGrafter"/>
</dbReference>
<comment type="cofactor">
    <cofactor evidence="1">
        <name>pyridoxal 5'-phosphate</name>
        <dbReference type="ChEBI" id="CHEBI:597326"/>
    </cofactor>
</comment>
<dbReference type="GO" id="GO:0006565">
    <property type="term" value="P:L-serine catabolic process"/>
    <property type="evidence" value="ECO:0007669"/>
    <property type="project" value="TreeGrafter"/>
</dbReference>
<protein>
    <submittedName>
        <fullName evidence="5">Threonine synthase</fullName>
        <ecNumber evidence="5">4.2.3.1</ecNumber>
    </submittedName>
</protein>
<dbReference type="PROSITE" id="PS00165">
    <property type="entry name" value="DEHYDRATASE_SER_THR"/>
    <property type="match status" value="1"/>
</dbReference>